<proteinExistence type="predicted"/>
<evidence type="ECO:0000313" key="3">
    <source>
        <dbReference type="EMBL" id="GAM58303.1"/>
    </source>
</evidence>
<dbReference type="InterPro" id="IPR010987">
    <property type="entry name" value="Glutathione-S-Trfase_C-like"/>
</dbReference>
<comment type="caution">
    <text evidence="3">The sequence shown here is derived from an EMBL/GenBank/DDBJ whole genome shotgun (WGS) entry which is preliminary data.</text>
</comment>
<reference evidence="3 4" key="2">
    <citation type="submission" date="2015-01" db="EMBL/GenBank/DDBJ databases">
        <authorList>
            <consortium name="NBRP consortium"/>
            <person name="Sawabe T."/>
            <person name="Meirelles P."/>
            <person name="Feng G."/>
            <person name="Sayaka M."/>
            <person name="Hattori M."/>
            <person name="Ohkuma M."/>
        </authorList>
    </citation>
    <scope>NUCLEOTIDE SEQUENCE [LARGE SCALE GENOMIC DNA]</scope>
    <source>
        <strain evidence="4">JCM 19231</strain>
    </source>
</reference>
<dbReference type="Gene3D" id="3.40.30.10">
    <property type="entry name" value="Glutaredoxin"/>
    <property type="match status" value="1"/>
</dbReference>
<evidence type="ECO:0000313" key="4">
    <source>
        <dbReference type="Proteomes" id="UP000031671"/>
    </source>
</evidence>
<dbReference type="RefSeq" id="WP_261836264.1">
    <property type="nucleotide sequence ID" value="NZ_AP024882.1"/>
</dbReference>
<sequence length="203" mass="22585">MKLYEAAPTPSSRRVGIFLKLIGSDVERVQLDLKGGDNLAEDFQKRNPSGTVPMLELDDGTCISESVAVCRYLDATVQNDKALFGEGALEQAQVEMWHRVVELQGLLMAFQGFRNISGFYADRENCVSEWGEEAKSRAIAFLTKLENRLGESAFVVGSRLTIVDITGFLFINVMKMALKVEVETEYPNIAAWHGKLAAMPEFQ</sequence>
<dbReference type="PROSITE" id="PS50404">
    <property type="entry name" value="GST_NTER"/>
    <property type="match status" value="1"/>
</dbReference>
<reference evidence="3 4" key="1">
    <citation type="submission" date="2015-01" db="EMBL/GenBank/DDBJ databases">
        <title>Vibrio sp. C1 JCM 19231 whole genome shotgun sequence.</title>
        <authorList>
            <person name="Sawabe T."/>
            <person name="Meirelles P."/>
            <person name="Feng G."/>
            <person name="Sayaka M."/>
            <person name="Hattori M."/>
            <person name="Ohkuma M."/>
        </authorList>
    </citation>
    <scope>NUCLEOTIDE SEQUENCE [LARGE SCALE GENOMIC DNA]</scope>
    <source>
        <strain evidence="4">JCM 19231</strain>
    </source>
</reference>
<feature type="domain" description="GST N-terminal" evidence="1">
    <location>
        <begin position="1"/>
        <end position="81"/>
    </location>
</feature>
<dbReference type="InterPro" id="IPR034345">
    <property type="entry name" value="Gtt2-like_N"/>
</dbReference>
<dbReference type="SFLD" id="SFLDG00358">
    <property type="entry name" value="Main_(cytGST)"/>
    <property type="match status" value="1"/>
</dbReference>
<dbReference type="Pfam" id="PF14497">
    <property type="entry name" value="GST_C_3"/>
    <property type="match status" value="1"/>
</dbReference>
<dbReference type="SUPFAM" id="SSF47616">
    <property type="entry name" value="GST C-terminal domain-like"/>
    <property type="match status" value="1"/>
</dbReference>
<dbReference type="InterPro" id="IPR036282">
    <property type="entry name" value="Glutathione-S-Trfase_C_sf"/>
</dbReference>
<dbReference type="EMBL" id="BBRZ01000082">
    <property type="protein sequence ID" value="GAM58303.1"/>
    <property type="molecule type" value="Genomic_DNA"/>
</dbReference>
<dbReference type="SUPFAM" id="SSF52833">
    <property type="entry name" value="Thioredoxin-like"/>
    <property type="match status" value="1"/>
</dbReference>
<accession>A0A0B8P4U5</accession>
<dbReference type="AlphaFoldDB" id="A0A0B8P4U5"/>
<dbReference type="PROSITE" id="PS50405">
    <property type="entry name" value="GST_CTER"/>
    <property type="match status" value="1"/>
</dbReference>
<evidence type="ECO:0000259" key="1">
    <source>
        <dbReference type="PROSITE" id="PS50404"/>
    </source>
</evidence>
<dbReference type="SFLD" id="SFLDS00019">
    <property type="entry name" value="Glutathione_Transferase_(cytos"/>
    <property type="match status" value="1"/>
</dbReference>
<dbReference type="EC" id="2.5.1.18" evidence="3"/>
<dbReference type="PANTHER" id="PTHR43986">
    <property type="entry name" value="ELONGATION FACTOR 1-GAMMA"/>
    <property type="match status" value="1"/>
</dbReference>
<feature type="domain" description="GST C-terminal" evidence="2">
    <location>
        <begin position="87"/>
        <end position="203"/>
    </location>
</feature>
<dbReference type="Pfam" id="PF13409">
    <property type="entry name" value="GST_N_2"/>
    <property type="match status" value="1"/>
</dbReference>
<dbReference type="Proteomes" id="UP000031671">
    <property type="component" value="Unassembled WGS sequence"/>
</dbReference>
<dbReference type="GO" id="GO:0005737">
    <property type="term" value="C:cytoplasm"/>
    <property type="evidence" value="ECO:0007669"/>
    <property type="project" value="TreeGrafter"/>
</dbReference>
<name>A0A0B8P4U5_9VIBR</name>
<dbReference type="CDD" id="cd03051">
    <property type="entry name" value="GST_N_GTT2_like"/>
    <property type="match status" value="1"/>
</dbReference>
<dbReference type="InterPro" id="IPR036249">
    <property type="entry name" value="Thioredoxin-like_sf"/>
</dbReference>
<keyword evidence="4" id="KW-1185">Reference proteome</keyword>
<dbReference type="InterPro" id="IPR040079">
    <property type="entry name" value="Glutathione_S-Trfase"/>
</dbReference>
<evidence type="ECO:0000259" key="2">
    <source>
        <dbReference type="PROSITE" id="PS50405"/>
    </source>
</evidence>
<dbReference type="InterPro" id="IPR004046">
    <property type="entry name" value="GST_C"/>
</dbReference>
<dbReference type="InterPro" id="IPR004045">
    <property type="entry name" value="Glutathione_S-Trfase_N"/>
</dbReference>
<dbReference type="InterPro" id="IPR050802">
    <property type="entry name" value="EF-GSTs"/>
</dbReference>
<keyword evidence="3" id="KW-0808">Transferase</keyword>
<gene>
    <name evidence="3" type="ORF">JCM19231_3153</name>
</gene>
<dbReference type="Gene3D" id="1.20.1050.10">
    <property type="match status" value="1"/>
</dbReference>
<dbReference type="GO" id="GO:0004364">
    <property type="term" value="F:glutathione transferase activity"/>
    <property type="evidence" value="ECO:0007669"/>
    <property type="project" value="UniProtKB-EC"/>
</dbReference>
<protein>
    <submittedName>
        <fullName evidence="3">Glutathione S-transferase</fullName>
        <ecNumber evidence="3">2.5.1.18</ecNumber>
    </submittedName>
</protein>
<dbReference type="GO" id="GO:0006414">
    <property type="term" value="P:translational elongation"/>
    <property type="evidence" value="ECO:0007669"/>
    <property type="project" value="TreeGrafter"/>
</dbReference>
<dbReference type="PANTHER" id="PTHR43986:SF1">
    <property type="entry name" value="ELONGATION FACTOR 1-GAMMA"/>
    <property type="match status" value="1"/>
</dbReference>
<organism evidence="3 4">
    <name type="scientific">Vibrio ishigakensis</name>
    <dbReference type="NCBI Taxonomy" id="1481914"/>
    <lineage>
        <taxon>Bacteria</taxon>
        <taxon>Pseudomonadati</taxon>
        <taxon>Pseudomonadota</taxon>
        <taxon>Gammaproteobacteria</taxon>
        <taxon>Vibrionales</taxon>
        <taxon>Vibrionaceae</taxon>
        <taxon>Vibrio</taxon>
    </lineage>
</organism>